<dbReference type="OrthoDB" id="689350at2759"/>
<dbReference type="GeneID" id="14866054"/>
<dbReference type="GO" id="GO:0005829">
    <property type="term" value="C:cytosol"/>
    <property type="evidence" value="ECO:0007669"/>
    <property type="project" value="TreeGrafter"/>
</dbReference>
<keyword evidence="10" id="KW-1185">Reference proteome</keyword>
<accession>F4QCG8</accession>
<dbReference type="InterPro" id="IPR036163">
    <property type="entry name" value="HMA_dom_sf"/>
</dbReference>
<dbReference type="InterPro" id="IPR006121">
    <property type="entry name" value="HMA_dom"/>
</dbReference>
<proteinExistence type="inferred from homology"/>
<dbReference type="PANTHER" id="PTHR46365:SF1">
    <property type="entry name" value="COPPER TRANSPORT PROTEIN ATOX1"/>
    <property type="match status" value="1"/>
</dbReference>
<comment type="similarity">
    <text evidence="7">Belongs to the ATX1 family.</text>
</comment>
<name>F4QCG8_CACFS</name>
<keyword evidence="3" id="KW-0187">Copper transport</keyword>
<dbReference type="EMBL" id="GL883029">
    <property type="protein sequence ID" value="EGG13603.1"/>
    <property type="molecule type" value="Genomic_DNA"/>
</dbReference>
<keyword evidence="6" id="KW-0143">Chaperone</keyword>
<dbReference type="GO" id="GO:0046872">
    <property type="term" value="F:metal ion binding"/>
    <property type="evidence" value="ECO:0007669"/>
    <property type="project" value="UniProtKB-KW"/>
</dbReference>
<dbReference type="RefSeq" id="XP_004350307.1">
    <property type="nucleotide sequence ID" value="XM_004350257.1"/>
</dbReference>
<dbReference type="Pfam" id="PF00403">
    <property type="entry name" value="HMA"/>
    <property type="match status" value="1"/>
</dbReference>
<dbReference type="GO" id="GO:0006825">
    <property type="term" value="P:copper ion transport"/>
    <property type="evidence" value="ECO:0007669"/>
    <property type="project" value="UniProtKB-KW"/>
</dbReference>
<evidence type="ECO:0000256" key="6">
    <source>
        <dbReference type="ARBA" id="ARBA00023186"/>
    </source>
</evidence>
<evidence type="ECO:0000256" key="7">
    <source>
        <dbReference type="ARBA" id="ARBA00038171"/>
    </source>
</evidence>
<dbReference type="Gene3D" id="3.30.70.100">
    <property type="match status" value="1"/>
</dbReference>
<dbReference type="PROSITE" id="PS50846">
    <property type="entry name" value="HMA_2"/>
    <property type="match status" value="1"/>
</dbReference>
<protein>
    <recommendedName>
        <fullName evidence="8">HMA domain-containing protein</fullName>
    </recommendedName>
</protein>
<evidence type="ECO:0000256" key="5">
    <source>
        <dbReference type="ARBA" id="ARBA00023065"/>
    </source>
</evidence>
<feature type="domain" description="HMA" evidence="8">
    <location>
        <begin position="1"/>
        <end position="65"/>
    </location>
</feature>
<dbReference type="InterPro" id="IPR051881">
    <property type="entry name" value="Copper_transport_ATOX1-like"/>
</dbReference>
<gene>
    <name evidence="9" type="ORF">DFA_11364</name>
</gene>
<keyword evidence="1" id="KW-0813">Transport</keyword>
<dbReference type="CDD" id="cd00371">
    <property type="entry name" value="HMA"/>
    <property type="match status" value="1"/>
</dbReference>
<evidence type="ECO:0000256" key="2">
    <source>
        <dbReference type="ARBA" id="ARBA00022723"/>
    </source>
</evidence>
<evidence type="ECO:0000256" key="4">
    <source>
        <dbReference type="ARBA" id="ARBA00023008"/>
    </source>
</evidence>
<dbReference type="AlphaFoldDB" id="F4QCG8"/>
<dbReference type="GO" id="GO:0016531">
    <property type="term" value="F:copper chaperone activity"/>
    <property type="evidence" value="ECO:0007669"/>
    <property type="project" value="TreeGrafter"/>
</dbReference>
<evidence type="ECO:0000313" key="10">
    <source>
        <dbReference type="Proteomes" id="UP000007797"/>
    </source>
</evidence>
<dbReference type="PROSITE" id="PS01047">
    <property type="entry name" value="HMA_1"/>
    <property type="match status" value="1"/>
</dbReference>
<dbReference type="InterPro" id="IPR017969">
    <property type="entry name" value="Heavy-metal-associated_CS"/>
</dbReference>
<evidence type="ECO:0000256" key="1">
    <source>
        <dbReference type="ARBA" id="ARBA00022448"/>
    </source>
</evidence>
<dbReference type="Proteomes" id="UP000007797">
    <property type="component" value="Unassembled WGS sequence"/>
</dbReference>
<dbReference type="PANTHER" id="PTHR46365">
    <property type="entry name" value="COPPER TRANSPORT PROTEIN ATOX1"/>
    <property type="match status" value="1"/>
</dbReference>
<keyword evidence="4" id="KW-0186">Copper</keyword>
<dbReference type="SUPFAM" id="SSF55008">
    <property type="entry name" value="HMA, heavy metal-associated domain"/>
    <property type="match status" value="1"/>
</dbReference>
<sequence length="68" mass="7400">MTTYKFNVQMKCGGCKSAVDKALNQLEGVSDIEIDVNLKVVKCNSTKLNGQELLSIIEKTGKTASIIH</sequence>
<keyword evidence="2" id="KW-0479">Metal-binding</keyword>
<organism evidence="9 10">
    <name type="scientific">Cavenderia fasciculata</name>
    <name type="common">Slime mold</name>
    <name type="synonym">Dictyostelium fasciculatum</name>
    <dbReference type="NCBI Taxonomy" id="261658"/>
    <lineage>
        <taxon>Eukaryota</taxon>
        <taxon>Amoebozoa</taxon>
        <taxon>Evosea</taxon>
        <taxon>Eumycetozoa</taxon>
        <taxon>Dictyostelia</taxon>
        <taxon>Acytosteliales</taxon>
        <taxon>Cavenderiaceae</taxon>
        <taxon>Cavenderia</taxon>
    </lineage>
</organism>
<reference evidence="10" key="1">
    <citation type="journal article" date="2011" name="Genome Res.">
        <title>Phylogeny-wide analysis of social amoeba genomes highlights ancient origins for complex intercellular communication.</title>
        <authorList>
            <person name="Heidel A.J."/>
            <person name="Lawal H.M."/>
            <person name="Felder M."/>
            <person name="Schilde C."/>
            <person name="Helps N.R."/>
            <person name="Tunggal B."/>
            <person name="Rivero F."/>
            <person name="John U."/>
            <person name="Schleicher M."/>
            <person name="Eichinger L."/>
            <person name="Platzer M."/>
            <person name="Noegel A.A."/>
            <person name="Schaap P."/>
            <person name="Gloeckner G."/>
        </authorList>
    </citation>
    <scope>NUCLEOTIDE SEQUENCE [LARGE SCALE GENOMIC DNA]</scope>
    <source>
        <strain evidence="10">SH3</strain>
    </source>
</reference>
<evidence type="ECO:0000259" key="8">
    <source>
        <dbReference type="PROSITE" id="PS50846"/>
    </source>
</evidence>
<dbReference type="KEGG" id="dfa:DFA_11364"/>
<keyword evidence="5" id="KW-0406">Ion transport</keyword>
<evidence type="ECO:0000256" key="3">
    <source>
        <dbReference type="ARBA" id="ARBA00022796"/>
    </source>
</evidence>
<evidence type="ECO:0000313" key="9">
    <source>
        <dbReference type="EMBL" id="EGG13603.1"/>
    </source>
</evidence>